<dbReference type="PANTHER" id="PTHR11142:SF0">
    <property type="entry name" value="TRNA PSEUDOURIDINE SYNTHASE-LIKE 1"/>
    <property type="match status" value="1"/>
</dbReference>
<dbReference type="FunFam" id="3.30.70.580:FF:000001">
    <property type="entry name" value="tRNA pseudouridine synthase A"/>
    <property type="match status" value="1"/>
</dbReference>
<comment type="caution">
    <text evidence="4">Lacks conserved residue(s) required for the propagation of feature annotation.</text>
</comment>
<dbReference type="GO" id="GO:0031119">
    <property type="term" value="P:tRNA pseudouridine synthesis"/>
    <property type="evidence" value="ECO:0007669"/>
    <property type="project" value="UniProtKB-UniRule"/>
</dbReference>
<dbReference type="OrthoDB" id="9811823at2"/>
<comment type="function">
    <text evidence="4">Formation of pseudouridine at positions 38, 39 and 40 in the anticodon stem and loop of transfer RNAs.</text>
</comment>
<feature type="binding site" evidence="4 6">
    <location>
        <position position="118"/>
    </location>
    <ligand>
        <name>substrate</name>
    </ligand>
</feature>
<evidence type="ECO:0000313" key="10">
    <source>
        <dbReference type="Proteomes" id="UP000182257"/>
    </source>
</evidence>
<keyword evidence="3 4" id="KW-0413">Isomerase</keyword>
<evidence type="ECO:0000256" key="6">
    <source>
        <dbReference type="PIRSR" id="PIRSR001430-2"/>
    </source>
</evidence>
<evidence type="ECO:0000256" key="2">
    <source>
        <dbReference type="ARBA" id="ARBA00022694"/>
    </source>
</evidence>
<comment type="similarity">
    <text evidence="1 4 7">Belongs to the tRNA pseudouridine synthase TruA family.</text>
</comment>
<proteinExistence type="inferred from homology"/>
<evidence type="ECO:0000256" key="3">
    <source>
        <dbReference type="ARBA" id="ARBA00023235"/>
    </source>
</evidence>
<dbReference type="InterPro" id="IPR001406">
    <property type="entry name" value="PsdUridine_synth_TruA"/>
</dbReference>
<protein>
    <recommendedName>
        <fullName evidence="4">tRNA pseudouridine synthase A</fullName>
        <ecNumber evidence="4">5.4.99.12</ecNumber>
    </recommendedName>
    <alternativeName>
        <fullName evidence="4">tRNA pseudouridine(38-40) synthase</fullName>
    </alternativeName>
    <alternativeName>
        <fullName evidence="4">tRNA pseudouridylate synthase I</fullName>
    </alternativeName>
    <alternativeName>
        <fullName evidence="4">tRNA-uridine isomerase I</fullName>
    </alternativeName>
</protein>
<sequence>MVKRYFIWLSYDGTNYHGWQVQPNGISVQGELQRVLSTLLRQDISITGAGRTDAGVHARVMAAHFEASPDPSKGRGEIDCKQLAYKMNRMLPQDIVVDRIEEVSLDMHARFSATERTYHYYIHTRKSPFERHYSCEIHYPLDFEKMNEAGRILTTYEDFGAFCKAHSDVKTTLCHVTRAEWIQTGDTTWYFVITANRFLRNMVRAVVGTLVDVGRGRLTLDEFRSVIEGKRRSDAGESMPGNALFLEDVKY</sequence>
<dbReference type="EMBL" id="FNRF01000002">
    <property type="protein sequence ID" value="SEA25479.1"/>
    <property type="molecule type" value="Genomic_DNA"/>
</dbReference>
<feature type="domain" description="Pseudouridine synthase I TruA alpha/beta" evidence="8">
    <location>
        <begin position="157"/>
        <end position="251"/>
    </location>
</feature>
<dbReference type="PANTHER" id="PTHR11142">
    <property type="entry name" value="PSEUDOURIDYLATE SYNTHASE"/>
    <property type="match status" value="1"/>
</dbReference>
<dbReference type="EC" id="5.4.99.12" evidence="4"/>
<keyword evidence="2 4" id="KW-0819">tRNA processing</keyword>
<dbReference type="GO" id="GO:0003723">
    <property type="term" value="F:RNA binding"/>
    <property type="evidence" value="ECO:0007669"/>
    <property type="project" value="InterPro"/>
</dbReference>
<gene>
    <name evidence="4" type="primary">truA</name>
    <name evidence="9" type="ORF">SAMN05216462_0866</name>
</gene>
<organism evidence="9 10">
    <name type="scientific">Xylanibacter ruminicola</name>
    <name type="common">Prevotella ruminicola</name>
    <dbReference type="NCBI Taxonomy" id="839"/>
    <lineage>
        <taxon>Bacteria</taxon>
        <taxon>Pseudomonadati</taxon>
        <taxon>Bacteroidota</taxon>
        <taxon>Bacteroidia</taxon>
        <taxon>Bacteroidales</taxon>
        <taxon>Prevotellaceae</taxon>
        <taxon>Xylanibacter</taxon>
    </lineage>
</organism>
<dbReference type="Gene3D" id="3.30.70.660">
    <property type="entry name" value="Pseudouridine synthase I, catalytic domain, C-terminal subdomain"/>
    <property type="match status" value="1"/>
</dbReference>
<feature type="domain" description="Pseudouridine synthase I TruA alpha/beta" evidence="8">
    <location>
        <begin position="10"/>
        <end position="111"/>
    </location>
</feature>
<dbReference type="GO" id="GO:0160147">
    <property type="term" value="F:tRNA pseudouridine(38-40) synthase activity"/>
    <property type="evidence" value="ECO:0007669"/>
    <property type="project" value="UniProtKB-EC"/>
</dbReference>
<dbReference type="SUPFAM" id="SSF55120">
    <property type="entry name" value="Pseudouridine synthase"/>
    <property type="match status" value="1"/>
</dbReference>
<dbReference type="Gene3D" id="3.30.70.580">
    <property type="entry name" value="Pseudouridine synthase I, catalytic domain, N-terminal subdomain"/>
    <property type="match status" value="1"/>
</dbReference>
<evidence type="ECO:0000259" key="8">
    <source>
        <dbReference type="Pfam" id="PF01416"/>
    </source>
</evidence>
<comment type="catalytic activity">
    <reaction evidence="4 7">
        <text>uridine(38/39/40) in tRNA = pseudouridine(38/39/40) in tRNA</text>
        <dbReference type="Rhea" id="RHEA:22376"/>
        <dbReference type="Rhea" id="RHEA-COMP:10085"/>
        <dbReference type="Rhea" id="RHEA-COMP:10087"/>
        <dbReference type="ChEBI" id="CHEBI:65314"/>
        <dbReference type="ChEBI" id="CHEBI:65315"/>
        <dbReference type="EC" id="5.4.99.12"/>
    </reaction>
</comment>
<dbReference type="NCBIfam" id="TIGR00071">
    <property type="entry name" value="hisT_truA"/>
    <property type="match status" value="1"/>
</dbReference>
<evidence type="ECO:0000256" key="1">
    <source>
        <dbReference type="ARBA" id="ARBA00009375"/>
    </source>
</evidence>
<dbReference type="InterPro" id="IPR020097">
    <property type="entry name" value="PsdUridine_synth_TruA_a/b_dom"/>
</dbReference>
<dbReference type="Proteomes" id="UP000182257">
    <property type="component" value="Unassembled WGS sequence"/>
</dbReference>
<dbReference type="PIRSF" id="PIRSF001430">
    <property type="entry name" value="tRNA_psdUrid_synth"/>
    <property type="match status" value="1"/>
</dbReference>
<dbReference type="HAMAP" id="MF_00171">
    <property type="entry name" value="TruA"/>
    <property type="match status" value="1"/>
</dbReference>
<name>A0A1H3ZNX4_XYLRU</name>
<dbReference type="AlphaFoldDB" id="A0A1H3ZNX4"/>
<evidence type="ECO:0000313" key="9">
    <source>
        <dbReference type="EMBL" id="SEA25479.1"/>
    </source>
</evidence>
<evidence type="ECO:0000256" key="4">
    <source>
        <dbReference type="HAMAP-Rule" id="MF_00171"/>
    </source>
</evidence>
<reference evidence="9 10" key="1">
    <citation type="submission" date="2016-10" db="EMBL/GenBank/DDBJ databases">
        <authorList>
            <person name="de Groot N.N."/>
        </authorList>
    </citation>
    <scope>NUCLEOTIDE SEQUENCE [LARGE SCALE GENOMIC DNA]</scope>
    <source>
        <strain evidence="9 10">D31d</strain>
    </source>
</reference>
<dbReference type="InterPro" id="IPR020094">
    <property type="entry name" value="TruA/RsuA/RluB/E/F_N"/>
</dbReference>
<dbReference type="CDD" id="cd02570">
    <property type="entry name" value="PseudoU_synth_EcTruA"/>
    <property type="match status" value="1"/>
</dbReference>
<dbReference type="RefSeq" id="WP_074760421.1">
    <property type="nucleotide sequence ID" value="NZ_FNRF01000002.1"/>
</dbReference>
<feature type="active site" description="Nucleophile" evidence="4 5">
    <location>
        <position position="53"/>
    </location>
</feature>
<dbReference type="InterPro" id="IPR020095">
    <property type="entry name" value="PsdUridine_synth_TruA_C"/>
</dbReference>
<evidence type="ECO:0000256" key="7">
    <source>
        <dbReference type="RuleBase" id="RU003792"/>
    </source>
</evidence>
<comment type="subunit">
    <text evidence="4">Homodimer.</text>
</comment>
<dbReference type="Pfam" id="PF01416">
    <property type="entry name" value="PseudoU_synth_1"/>
    <property type="match status" value="2"/>
</dbReference>
<dbReference type="InterPro" id="IPR020103">
    <property type="entry name" value="PsdUridine_synth_cat_dom_sf"/>
</dbReference>
<evidence type="ECO:0000256" key="5">
    <source>
        <dbReference type="PIRSR" id="PIRSR001430-1"/>
    </source>
</evidence>
<accession>A0A1H3ZNX4</accession>